<accession>A0AAW2WJG3</accession>
<proteinExistence type="predicted"/>
<comment type="caution">
    <text evidence="1">The sequence shown here is derived from an EMBL/GenBank/DDBJ whole genome shotgun (WGS) entry which is preliminary data.</text>
</comment>
<reference evidence="1" key="1">
    <citation type="submission" date="2020-06" db="EMBL/GenBank/DDBJ databases">
        <authorList>
            <person name="Li T."/>
            <person name="Hu X."/>
            <person name="Zhang T."/>
            <person name="Song X."/>
            <person name="Zhang H."/>
            <person name="Dai N."/>
            <person name="Sheng W."/>
            <person name="Hou X."/>
            <person name="Wei L."/>
        </authorList>
    </citation>
    <scope>NUCLEOTIDE SEQUENCE</scope>
    <source>
        <strain evidence="1">G02</strain>
        <tissue evidence="1">Leaf</tissue>
    </source>
</reference>
<name>A0AAW2WJG3_SESRA</name>
<protein>
    <submittedName>
        <fullName evidence="1">Uncharacterized protein</fullName>
    </submittedName>
</protein>
<dbReference type="AlphaFoldDB" id="A0AAW2WJG3"/>
<feature type="non-terminal residue" evidence="1">
    <location>
        <position position="77"/>
    </location>
</feature>
<dbReference type="EMBL" id="JACGWJ010000001">
    <property type="protein sequence ID" value="KAL0441999.1"/>
    <property type="molecule type" value="Genomic_DNA"/>
</dbReference>
<evidence type="ECO:0000313" key="1">
    <source>
        <dbReference type="EMBL" id="KAL0441999.1"/>
    </source>
</evidence>
<sequence length="77" mass="8867">MTNVGVNPSSTNLTHEDSDEYRWSKRARVVKDFRSDYVTYHIEDDPITFKDAMASSEAKQWKKAVKSYMDSIVSNST</sequence>
<gene>
    <name evidence="1" type="ORF">Sradi_0138800</name>
</gene>
<organism evidence="1">
    <name type="scientific">Sesamum radiatum</name>
    <name type="common">Black benniseed</name>
    <dbReference type="NCBI Taxonomy" id="300843"/>
    <lineage>
        <taxon>Eukaryota</taxon>
        <taxon>Viridiplantae</taxon>
        <taxon>Streptophyta</taxon>
        <taxon>Embryophyta</taxon>
        <taxon>Tracheophyta</taxon>
        <taxon>Spermatophyta</taxon>
        <taxon>Magnoliopsida</taxon>
        <taxon>eudicotyledons</taxon>
        <taxon>Gunneridae</taxon>
        <taxon>Pentapetalae</taxon>
        <taxon>asterids</taxon>
        <taxon>lamiids</taxon>
        <taxon>Lamiales</taxon>
        <taxon>Pedaliaceae</taxon>
        <taxon>Sesamum</taxon>
    </lineage>
</organism>
<reference evidence="1" key="2">
    <citation type="journal article" date="2024" name="Plant">
        <title>Genomic evolution and insights into agronomic trait innovations of Sesamum species.</title>
        <authorList>
            <person name="Miao H."/>
            <person name="Wang L."/>
            <person name="Qu L."/>
            <person name="Liu H."/>
            <person name="Sun Y."/>
            <person name="Le M."/>
            <person name="Wang Q."/>
            <person name="Wei S."/>
            <person name="Zheng Y."/>
            <person name="Lin W."/>
            <person name="Duan Y."/>
            <person name="Cao H."/>
            <person name="Xiong S."/>
            <person name="Wang X."/>
            <person name="Wei L."/>
            <person name="Li C."/>
            <person name="Ma Q."/>
            <person name="Ju M."/>
            <person name="Zhao R."/>
            <person name="Li G."/>
            <person name="Mu C."/>
            <person name="Tian Q."/>
            <person name="Mei H."/>
            <person name="Zhang T."/>
            <person name="Gao T."/>
            <person name="Zhang H."/>
        </authorList>
    </citation>
    <scope>NUCLEOTIDE SEQUENCE</scope>
    <source>
        <strain evidence="1">G02</strain>
    </source>
</reference>